<dbReference type="CDD" id="cd00833">
    <property type="entry name" value="PKS"/>
    <property type="match status" value="1"/>
</dbReference>
<dbReference type="SUPFAM" id="SSF53901">
    <property type="entry name" value="Thiolase-like"/>
    <property type="match status" value="2"/>
</dbReference>
<dbReference type="Pfam" id="PF22336">
    <property type="entry name" value="RhiE-like_linker"/>
    <property type="match status" value="1"/>
</dbReference>
<keyword evidence="4" id="KW-0597">Phosphoprotein</keyword>
<dbReference type="InterPro" id="IPR050091">
    <property type="entry name" value="PKS_NRPS_Biosynth_Enz"/>
</dbReference>
<dbReference type="PROSITE" id="PS52004">
    <property type="entry name" value="KS3_2"/>
    <property type="match status" value="1"/>
</dbReference>
<evidence type="ECO:0000313" key="7">
    <source>
        <dbReference type="EMBL" id="QRF06468.1"/>
    </source>
</evidence>
<dbReference type="SMART" id="SM00825">
    <property type="entry name" value="PKS_KS"/>
    <property type="match status" value="1"/>
</dbReference>
<feature type="region of interest" description="Disordered" evidence="5">
    <location>
        <begin position="35"/>
        <end position="88"/>
    </location>
</feature>
<feature type="domain" description="Ketosynthase family 3 (KS3)" evidence="6">
    <location>
        <begin position="92"/>
        <end position="491"/>
    </location>
</feature>
<keyword evidence="2" id="KW-0596">Phosphopantetheine</keyword>
<comment type="pathway">
    <text evidence="1">Antibiotic biosynthesis.</text>
</comment>
<name>A0ABX7EPF9_9ACTN</name>
<geneLocation type="plasmid" evidence="7 8">
    <name>unnamed</name>
</geneLocation>
<evidence type="ECO:0000259" key="6">
    <source>
        <dbReference type="PROSITE" id="PS52004"/>
    </source>
</evidence>
<dbReference type="PANTHER" id="PTHR43775">
    <property type="entry name" value="FATTY ACID SYNTHASE"/>
    <property type="match status" value="1"/>
</dbReference>
<dbReference type="PANTHER" id="PTHR43775:SF37">
    <property type="entry name" value="SI:DKEY-61P9.11"/>
    <property type="match status" value="1"/>
</dbReference>
<evidence type="ECO:0000256" key="3">
    <source>
        <dbReference type="ARBA" id="ARBA00022490"/>
    </source>
</evidence>
<keyword evidence="3" id="KW-0963">Cytoplasm</keyword>
<evidence type="ECO:0000256" key="4">
    <source>
        <dbReference type="ARBA" id="ARBA00022553"/>
    </source>
</evidence>
<sequence>MDAREILTRYKEGSLDRGSASQLLGAFAVRVPGTLPDPAAGLPGAAEVPGVGLAAVPDAEGTQDTRRSEGSEGSEDAGERFRDGFAAPGTGTDDVAVVGLAGRYPGAAGLDAFWRNVSEGRDTATPGPVDRRGAPLLGDGERGHLLDAVDEFDPEFFGIAEAEARRTDPQERLFLETAWEALEDSGCAGGRLDTLTGPDGEPRSVGVFVGAASADYALLAAESQADGDRRAPAHGHWGIAGRLSAQLRLNGPAEAVDTSWSSGLVAVHHAVQALRRGECAAAVAGAVELLLHPSRGRSGAGEGVGAVVLKPLRRALADGDRVYAVVRTSSAGSVAPTAAPAPFGLRETRGATVERVGDAGAATGIAALTSAVLQLWHGVLAPVGEEHEARPWQGPRRALVTFGEDEQDGEGAAGPRGPRAHLVVEEFVPRESREAVEALLTPAAPKTVARDEHILLSAPTPRHLAAAARGLADWLDAAGPAGVRLPALARALRAVRSAHPCRAALRVRDVPELVASLRRFVAEDDSMDLRDGGGDPFGLGGLPETGEYLAALWRGGHVEQLTGLWLSGVEFDWSAVEGGASGGRRHPATPLPASVFLRRPLWLEGAGPAPGPQERRG</sequence>
<keyword evidence="8" id="KW-1185">Reference proteome</keyword>
<dbReference type="InterPro" id="IPR054514">
    <property type="entry name" value="RhiE-like_linker"/>
</dbReference>
<feature type="compositionally biased region" description="Low complexity" evidence="5">
    <location>
        <begin position="35"/>
        <end position="46"/>
    </location>
</feature>
<dbReference type="Gene3D" id="3.30.70.3290">
    <property type="match status" value="1"/>
</dbReference>
<dbReference type="Gene3D" id="3.40.47.10">
    <property type="match status" value="2"/>
</dbReference>
<evidence type="ECO:0000313" key="8">
    <source>
        <dbReference type="Proteomes" id="UP000596311"/>
    </source>
</evidence>
<dbReference type="Proteomes" id="UP000596311">
    <property type="component" value="Plasmid unnamed"/>
</dbReference>
<gene>
    <name evidence="7" type="ORF">G9U55_30385</name>
</gene>
<evidence type="ECO:0000256" key="1">
    <source>
        <dbReference type="ARBA" id="ARBA00004792"/>
    </source>
</evidence>
<accession>A0ABX7EPF9</accession>
<evidence type="ECO:0000256" key="5">
    <source>
        <dbReference type="SAM" id="MobiDB-lite"/>
    </source>
</evidence>
<keyword evidence="7" id="KW-0614">Plasmid</keyword>
<proteinExistence type="predicted"/>
<dbReference type="EMBL" id="CP049946">
    <property type="protein sequence ID" value="QRF06468.1"/>
    <property type="molecule type" value="Genomic_DNA"/>
</dbReference>
<dbReference type="InterPro" id="IPR020841">
    <property type="entry name" value="PKS_Beta-ketoAc_synthase_dom"/>
</dbReference>
<dbReference type="RefSeq" id="WP_203216777.1">
    <property type="nucleotide sequence ID" value="NZ_CP049946.1"/>
</dbReference>
<organism evidence="7 8">
    <name type="scientific">Streptomyces koyangensis</name>
    <dbReference type="NCBI Taxonomy" id="188770"/>
    <lineage>
        <taxon>Bacteria</taxon>
        <taxon>Bacillati</taxon>
        <taxon>Actinomycetota</taxon>
        <taxon>Actinomycetes</taxon>
        <taxon>Kitasatosporales</taxon>
        <taxon>Streptomycetaceae</taxon>
        <taxon>Streptomyces</taxon>
        <taxon>Streptomyces aurantiacus group</taxon>
    </lineage>
</organism>
<dbReference type="InterPro" id="IPR016039">
    <property type="entry name" value="Thiolase-like"/>
</dbReference>
<reference evidence="7 8" key="1">
    <citation type="submission" date="2020-03" db="EMBL/GenBank/DDBJ databases">
        <title>Genome mining and metabolic profiling illuminate the polycyclic tetramate macrolactams from Streptomyces koyangensis SCSIO 5802.</title>
        <authorList>
            <person name="Ding W."/>
        </authorList>
    </citation>
    <scope>NUCLEOTIDE SEQUENCE [LARGE SCALE GENOMIC DNA]</scope>
    <source>
        <strain evidence="7 8">SCSIO 5802</strain>
        <plasmid evidence="7 8">unnamed</plasmid>
    </source>
</reference>
<dbReference type="Pfam" id="PF00109">
    <property type="entry name" value="ketoacyl-synt"/>
    <property type="match status" value="1"/>
</dbReference>
<protein>
    <submittedName>
        <fullName evidence="7">Polyketide synthase</fullName>
    </submittedName>
</protein>
<evidence type="ECO:0000256" key="2">
    <source>
        <dbReference type="ARBA" id="ARBA00022450"/>
    </source>
</evidence>
<dbReference type="InterPro" id="IPR014030">
    <property type="entry name" value="Ketoacyl_synth_N"/>
</dbReference>